<proteinExistence type="predicted"/>
<accession>A0ABP8DUV0</accession>
<organism evidence="1 2">
    <name type="scientific">Dactylosporangium darangshiense</name>
    <dbReference type="NCBI Taxonomy" id="579108"/>
    <lineage>
        <taxon>Bacteria</taxon>
        <taxon>Bacillati</taxon>
        <taxon>Actinomycetota</taxon>
        <taxon>Actinomycetes</taxon>
        <taxon>Micromonosporales</taxon>
        <taxon>Micromonosporaceae</taxon>
        <taxon>Dactylosporangium</taxon>
    </lineage>
</organism>
<sequence length="73" mass="7657">MLRCDRLAVLGVGREQPAERVQGVWVAGLGGEPVHCGCPSHLAAGLERLGEPECGAVGVGVERRIRLCHVSVS</sequence>
<gene>
    <name evidence="1" type="ORF">GCM10022255_111610</name>
</gene>
<dbReference type="Proteomes" id="UP001500620">
    <property type="component" value="Unassembled WGS sequence"/>
</dbReference>
<protein>
    <submittedName>
        <fullName evidence="1">Uncharacterized protein</fullName>
    </submittedName>
</protein>
<evidence type="ECO:0000313" key="1">
    <source>
        <dbReference type="EMBL" id="GAA4263798.1"/>
    </source>
</evidence>
<keyword evidence="2" id="KW-1185">Reference proteome</keyword>
<evidence type="ECO:0000313" key="2">
    <source>
        <dbReference type="Proteomes" id="UP001500620"/>
    </source>
</evidence>
<name>A0ABP8DUV0_9ACTN</name>
<dbReference type="EMBL" id="BAABAT010000081">
    <property type="protein sequence ID" value="GAA4263798.1"/>
    <property type="molecule type" value="Genomic_DNA"/>
</dbReference>
<comment type="caution">
    <text evidence="1">The sequence shown here is derived from an EMBL/GenBank/DDBJ whole genome shotgun (WGS) entry which is preliminary data.</text>
</comment>
<reference evidence="2" key="1">
    <citation type="journal article" date="2019" name="Int. J. Syst. Evol. Microbiol.">
        <title>The Global Catalogue of Microorganisms (GCM) 10K type strain sequencing project: providing services to taxonomists for standard genome sequencing and annotation.</title>
        <authorList>
            <consortium name="The Broad Institute Genomics Platform"/>
            <consortium name="The Broad Institute Genome Sequencing Center for Infectious Disease"/>
            <person name="Wu L."/>
            <person name="Ma J."/>
        </authorList>
    </citation>
    <scope>NUCLEOTIDE SEQUENCE [LARGE SCALE GENOMIC DNA]</scope>
    <source>
        <strain evidence="2">JCM 17441</strain>
    </source>
</reference>